<sequence>MRIETPERGQDLHHPSEGFENTVFAFDRDYTVDVNPPREPDREAVPLEWVGYLAHHTNHIVYAIGNQLLKREAGIPGIAEIVESYSEVEGADSESDKFSARPSRRERVRMLADLYPAANEYIVVDDVDLSALPGWTHYPSWEFVPAAQEKTIVDDLPPTQDALENVEVEPATDGTASHFS</sequence>
<dbReference type="AlphaFoldDB" id="C7NQY8"/>
<dbReference type="EMBL" id="CP001687">
    <property type="protein sequence ID" value="ACV11892.1"/>
    <property type="molecule type" value="Genomic_DNA"/>
</dbReference>
<reference evidence="1 2" key="1">
    <citation type="journal article" date="2009" name="Stand. Genomic Sci.">
        <title>Complete genome sequence of Halorhabdus utahensis type strain (AX-2).</title>
        <authorList>
            <person name="Anderson I."/>
            <person name="Tindall B.J."/>
            <person name="Pomrenke H."/>
            <person name="Goker M."/>
            <person name="Lapidus A."/>
            <person name="Nolan M."/>
            <person name="Copeland A."/>
            <person name="Glavina Del Rio T."/>
            <person name="Chen F."/>
            <person name="Tice H."/>
            <person name="Cheng J.F."/>
            <person name="Lucas S."/>
            <person name="Chertkov O."/>
            <person name="Bruce D."/>
            <person name="Brettin T."/>
            <person name="Detter J.C."/>
            <person name="Han C."/>
            <person name="Goodwin L."/>
            <person name="Land M."/>
            <person name="Hauser L."/>
            <person name="Chang Y.J."/>
            <person name="Jeffries C.D."/>
            <person name="Pitluck S."/>
            <person name="Pati A."/>
            <person name="Mavromatis K."/>
            <person name="Ivanova N."/>
            <person name="Ovchinnikova G."/>
            <person name="Chen A."/>
            <person name="Palaniappan K."/>
            <person name="Chain P."/>
            <person name="Rohde M."/>
            <person name="Bristow J."/>
            <person name="Eisen J.A."/>
            <person name="Markowitz V."/>
            <person name="Hugenholtz P."/>
            <person name="Kyrpides N.C."/>
            <person name="Klenk H.P."/>
        </authorList>
    </citation>
    <scope>NUCLEOTIDE SEQUENCE [LARGE SCALE GENOMIC DNA]</scope>
    <source>
        <strain evidence="2">DSM 12940 / JCM 11049 / AX-2</strain>
    </source>
</reference>
<name>C7NQY8_HALUD</name>
<evidence type="ECO:0000313" key="2">
    <source>
        <dbReference type="Proteomes" id="UP000002071"/>
    </source>
</evidence>
<dbReference type="GeneID" id="8384005"/>
<dbReference type="KEGG" id="hut:Huta_1719"/>
<gene>
    <name evidence="1" type="ordered locus">Huta_1719</name>
</gene>
<dbReference type="RefSeq" id="WP_015789465.1">
    <property type="nucleotide sequence ID" value="NC_013158.1"/>
</dbReference>
<organism evidence="1 2">
    <name type="scientific">Halorhabdus utahensis (strain DSM 12940 / JCM 11049 / AX-2)</name>
    <dbReference type="NCBI Taxonomy" id="519442"/>
    <lineage>
        <taxon>Archaea</taxon>
        <taxon>Methanobacteriati</taxon>
        <taxon>Methanobacteriota</taxon>
        <taxon>Stenosarchaea group</taxon>
        <taxon>Halobacteria</taxon>
        <taxon>Halobacteriales</taxon>
        <taxon>Haloarculaceae</taxon>
        <taxon>Halorhabdus</taxon>
    </lineage>
</organism>
<dbReference type="eggNOG" id="arCOG02966">
    <property type="taxonomic scope" value="Archaea"/>
</dbReference>
<keyword evidence="2" id="KW-1185">Reference proteome</keyword>
<protein>
    <submittedName>
        <fullName evidence="1">Uncharacterized protein</fullName>
    </submittedName>
</protein>
<dbReference type="HOGENOM" id="CLU_1492953_0_0_2"/>
<evidence type="ECO:0000313" key="1">
    <source>
        <dbReference type="EMBL" id="ACV11892.1"/>
    </source>
</evidence>
<accession>C7NQY8</accession>
<proteinExistence type="predicted"/>
<dbReference type="Proteomes" id="UP000002071">
    <property type="component" value="Chromosome"/>
</dbReference>